<evidence type="ECO:0000313" key="3">
    <source>
        <dbReference type="EMBL" id="CEM32329.1"/>
    </source>
</evidence>
<feature type="region of interest" description="Disordered" evidence="1">
    <location>
        <begin position="163"/>
        <end position="182"/>
    </location>
</feature>
<dbReference type="GO" id="GO:0003755">
    <property type="term" value="F:peptidyl-prolyl cis-trans isomerase activity"/>
    <property type="evidence" value="ECO:0007669"/>
    <property type="project" value="InterPro"/>
</dbReference>
<name>A0A0G4GPP8_VITBC</name>
<gene>
    <name evidence="3" type="ORF">Vbra_1023</name>
</gene>
<keyword evidence="4" id="KW-1185">Reference proteome</keyword>
<dbReference type="Gene3D" id="3.30.710.10">
    <property type="entry name" value="Potassium Channel Kv1.1, Chain A"/>
    <property type="match status" value="1"/>
</dbReference>
<dbReference type="SUPFAM" id="SSF54695">
    <property type="entry name" value="POZ domain"/>
    <property type="match status" value="1"/>
</dbReference>
<dbReference type="Gene3D" id="3.10.50.40">
    <property type="match status" value="1"/>
</dbReference>
<dbReference type="EMBL" id="CDMY01000748">
    <property type="protein sequence ID" value="CEM32329.1"/>
    <property type="molecule type" value="Genomic_DNA"/>
</dbReference>
<dbReference type="Pfam" id="PF02214">
    <property type="entry name" value="BTB_2"/>
    <property type="match status" value="1"/>
</dbReference>
<dbReference type="VEuPathDB" id="CryptoDB:Vbra_1023"/>
<dbReference type="InterPro" id="IPR011333">
    <property type="entry name" value="SKP1/BTB/POZ_sf"/>
</dbReference>
<dbReference type="InterPro" id="IPR003131">
    <property type="entry name" value="T1-type_BTB"/>
</dbReference>
<dbReference type="OrthoDB" id="431168at2759"/>
<reference evidence="3 4" key="1">
    <citation type="submission" date="2014-11" db="EMBL/GenBank/DDBJ databases">
        <authorList>
            <person name="Zhu J."/>
            <person name="Qi W."/>
            <person name="Song R."/>
        </authorList>
    </citation>
    <scope>NUCLEOTIDE SEQUENCE [LARGE SCALE GENOMIC DNA]</scope>
</reference>
<evidence type="ECO:0000259" key="2">
    <source>
        <dbReference type="Pfam" id="PF02214"/>
    </source>
</evidence>
<sequence>MSVRRSAVMEPFTRHEALCRLDRQIVGPMERLEAERADMASSYDIGKLLSDHGALDPSAASGDDLLKVNVGGSHSSVRRKHLTSVEGTLLAVLFGGRWDGRLGRDADNRVFVDVCPRAFDAMLEAILDGQGAVDRLMDEAKTRNYQGLHDFWTAVLLSPIDKPSTDASSAAQGHSEEPTVASHGLPAELRGVVAEVESFVKTFVAKKNDLDSERAAKKAAYDQTMMEITAVKPFLAPLSGGDAIRSVDVCGQTVSTTQSTLDVMGDIALTNRFNLWPAPIEDVPVDHVRRLVDHYRRKRHAASLPDTKLMGGVRMPLVMDSAPRQETFNKTAAMYGVDTQSSPHGRGGGAVFTEMQSGIRYQVVRPVSGPKATRDQRVKIDVIEWRDDFDGPGKRGEERGLVARVSDQPEWAQEVFTDMRVGEVRRIILPARLSVTGKEAYIEYRLVAIL</sequence>
<dbReference type="PhylomeDB" id="A0A0G4GPP8"/>
<accession>A0A0G4GPP8</accession>
<dbReference type="InterPro" id="IPR046357">
    <property type="entry name" value="PPIase_dom_sf"/>
</dbReference>
<feature type="domain" description="Potassium channel tetramerisation-type BTB" evidence="2">
    <location>
        <begin position="66"/>
        <end position="146"/>
    </location>
</feature>
<proteinExistence type="predicted"/>
<dbReference type="AlphaFoldDB" id="A0A0G4GPP8"/>
<evidence type="ECO:0000313" key="4">
    <source>
        <dbReference type="Proteomes" id="UP000041254"/>
    </source>
</evidence>
<evidence type="ECO:0000256" key="1">
    <source>
        <dbReference type="SAM" id="MobiDB-lite"/>
    </source>
</evidence>
<dbReference type="InParanoid" id="A0A0G4GPP8"/>
<dbReference type="Proteomes" id="UP000041254">
    <property type="component" value="Unassembled WGS sequence"/>
</dbReference>
<organism evidence="3 4">
    <name type="scientific">Vitrella brassicaformis (strain CCMP3155)</name>
    <dbReference type="NCBI Taxonomy" id="1169540"/>
    <lineage>
        <taxon>Eukaryota</taxon>
        <taxon>Sar</taxon>
        <taxon>Alveolata</taxon>
        <taxon>Colpodellida</taxon>
        <taxon>Vitrellaceae</taxon>
        <taxon>Vitrella</taxon>
    </lineage>
</organism>
<dbReference type="GO" id="GO:0051260">
    <property type="term" value="P:protein homooligomerization"/>
    <property type="evidence" value="ECO:0007669"/>
    <property type="project" value="InterPro"/>
</dbReference>
<protein>
    <recommendedName>
        <fullName evidence="2">Potassium channel tetramerisation-type BTB domain-containing protein</fullName>
    </recommendedName>
</protein>